<dbReference type="PANTHER" id="PTHR22911">
    <property type="entry name" value="ACYL-MALONYL CONDENSING ENZYME-RELATED"/>
    <property type="match status" value="1"/>
</dbReference>
<protein>
    <recommendedName>
        <fullName evidence="2">EamA domain-containing protein</fullName>
    </recommendedName>
</protein>
<evidence type="ECO:0000256" key="1">
    <source>
        <dbReference type="SAM" id="Phobius"/>
    </source>
</evidence>
<feature type="domain" description="EamA" evidence="2">
    <location>
        <begin position="155"/>
        <end position="285"/>
    </location>
</feature>
<keyword evidence="4" id="KW-1185">Reference proteome</keyword>
<dbReference type="PANTHER" id="PTHR22911:SF137">
    <property type="entry name" value="SOLUTE CARRIER FAMILY 35 MEMBER G2-RELATED"/>
    <property type="match status" value="1"/>
</dbReference>
<feature type="transmembrane region" description="Helical" evidence="1">
    <location>
        <begin position="64"/>
        <end position="83"/>
    </location>
</feature>
<dbReference type="EMBL" id="LGTQ01000005">
    <property type="protein sequence ID" value="KPM49466.1"/>
    <property type="molecule type" value="Genomic_DNA"/>
</dbReference>
<keyword evidence="1" id="KW-0472">Membrane</keyword>
<feature type="domain" description="EamA" evidence="2">
    <location>
        <begin position="25"/>
        <end position="135"/>
    </location>
</feature>
<dbReference type="Pfam" id="PF00892">
    <property type="entry name" value="EamA"/>
    <property type="match status" value="2"/>
</dbReference>
<accession>A0A0P7C482</accession>
<keyword evidence="1" id="KW-0812">Transmembrane</keyword>
<dbReference type="SUPFAM" id="SSF103481">
    <property type="entry name" value="Multidrug resistance efflux transporter EmrE"/>
    <property type="match status" value="1"/>
</dbReference>
<dbReference type="OrthoDB" id="9795255at2"/>
<organism evidence="3 4">
    <name type="scientific">Jiulongibacter sediminis</name>
    <dbReference type="NCBI Taxonomy" id="1605367"/>
    <lineage>
        <taxon>Bacteria</taxon>
        <taxon>Pseudomonadati</taxon>
        <taxon>Bacteroidota</taxon>
        <taxon>Cytophagia</taxon>
        <taxon>Cytophagales</taxon>
        <taxon>Leadbetterellaceae</taxon>
        <taxon>Jiulongibacter</taxon>
    </lineage>
</organism>
<feature type="transmembrane region" description="Helical" evidence="1">
    <location>
        <begin position="241"/>
        <end position="262"/>
    </location>
</feature>
<dbReference type="InterPro" id="IPR000620">
    <property type="entry name" value="EamA_dom"/>
</dbReference>
<gene>
    <name evidence="3" type="ORF">AFM12_02330</name>
</gene>
<feature type="transmembrane region" description="Helical" evidence="1">
    <location>
        <begin position="217"/>
        <end position="235"/>
    </location>
</feature>
<feature type="transmembrane region" description="Helical" evidence="1">
    <location>
        <begin position="155"/>
        <end position="172"/>
    </location>
</feature>
<dbReference type="AlphaFoldDB" id="A0A0P7C482"/>
<dbReference type="InterPro" id="IPR037185">
    <property type="entry name" value="EmrE-like"/>
</dbReference>
<feature type="transmembrane region" description="Helical" evidence="1">
    <location>
        <begin position="178"/>
        <end position="197"/>
    </location>
</feature>
<evidence type="ECO:0000259" key="2">
    <source>
        <dbReference type="Pfam" id="PF00892"/>
    </source>
</evidence>
<feature type="transmembrane region" description="Helical" evidence="1">
    <location>
        <begin position="39"/>
        <end position="57"/>
    </location>
</feature>
<reference evidence="3 4" key="1">
    <citation type="submission" date="2015-07" db="EMBL/GenBank/DDBJ databases">
        <title>The draft genome sequence of Leadbetterella sp. JN14-9.</title>
        <authorList>
            <person name="Liu Y."/>
            <person name="Du J."/>
            <person name="Shao Z."/>
        </authorList>
    </citation>
    <scope>NUCLEOTIDE SEQUENCE [LARGE SCALE GENOMIC DNA]</scope>
    <source>
        <strain evidence="3 4">JN14-9</strain>
    </source>
</reference>
<evidence type="ECO:0000313" key="4">
    <source>
        <dbReference type="Proteomes" id="UP000050454"/>
    </source>
</evidence>
<proteinExistence type="predicted"/>
<dbReference type="RefSeq" id="WP_055143665.1">
    <property type="nucleotide sequence ID" value="NZ_JXSZ01000005.1"/>
</dbReference>
<dbReference type="GO" id="GO:0016020">
    <property type="term" value="C:membrane"/>
    <property type="evidence" value="ECO:0007669"/>
    <property type="project" value="InterPro"/>
</dbReference>
<evidence type="ECO:0000313" key="3">
    <source>
        <dbReference type="EMBL" id="KPM49466.1"/>
    </source>
</evidence>
<sequence length="287" mass="32093">MGILTALALASRIIANPLANLIQKKLSVQGKASLKINFHTYLILAILSFGFLMWRGLPIMSSDLFFFTLLTGIFGAIGNGLLVKSLEHGELSVMGPINSYKPIVAMVVAIFLLSEVPTLDKVPGVFLTVFGSYYIIDKGDFHWRLFARKDIQYRFLSMIFTATEAVFLKKLIQLSDVYITFSAWAIAGAFFAFVYQITYSKEKAIESKFELNYLSKIGMIALAVLAMQFTTIYVFETMQVAYALALFQLSVLVSILLGVFFFHEKNLKRKILGSVIMILGSLIILLN</sequence>
<comment type="caution">
    <text evidence="3">The sequence shown here is derived from an EMBL/GenBank/DDBJ whole genome shotgun (WGS) entry which is preliminary data.</text>
</comment>
<name>A0A0P7C482_9BACT</name>
<feature type="transmembrane region" description="Helical" evidence="1">
    <location>
        <begin position="269"/>
        <end position="286"/>
    </location>
</feature>
<dbReference type="Proteomes" id="UP000050454">
    <property type="component" value="Unassembled WGS sequence"/>
</dbReference>
<keyword evidence="1" id="KW-1133">Transmembrane helix</keyword>
<dbReference type="STRING" id="1605367.AFM12_02330"/>